<evidence type="ECO:0008006" key="3">
    <source>
        <dbReference type="Google" id="ProtNLM"/>
    </source>
</evidence>
<protein>
    <recommendedName>
        <fullName evidence="3">Regulatory protein zeste</fullName>
    </recommendedName>
</protein>
<keyword evidence="2" id="KW-1185">Reference proteome</keyword>
<organism evidence="1 2">
    <name type="scientific">Euphydryas editha</name>
    <name type="common">Edith's checkerspot</name>
    <dbReference type="NCBI Taxonomy" id="104508"/>
    <lineage>
        <taxon>Eukaryota</taxon>
        <taxon>Metazoa</taxon>
        <taxon>Ecdysozoa</taxon>
        <taxon>Arthropoda</taxon>
        <taxon>Hexapoda</taxon>
        <taxon>Insecta</taxon>
        <taxon>Pterygota</taxon>
        <taxon>Neoptera</taxon>
        <taxon>Endopterygota</taxon>
        <taxon>Lepidoptera</taxon>
        <taxon>Glossata</taxon>
        <taxon>Ditrysia</taxon>
        <taxon>Papilionoidea</taxon>
        <taxon>Nymphalidae</taxon>
        <taxon>Nymphalinae</taxon>
        <taxon>Euphydryas</taxon>
    </lineage>
</organism>
<accession>A0AAU9UPT7</accession>
<dbReference type="EMBL" id="CAKOGL010000023">
    <property type="protein sequence ID" value="CAH2101566.1"/>
    <property type="molecule type" value="Genomic_DNA"/>
</dbReference>
<evidence type="ECO:0000313" key="2">
    <source>
        <dbReference type="Proteomes" id="UP001153954"/>
    </source>
</evidence>
<gene>
    <name evidence="1" type="ORF">EEDITHA_LOCUS16307</name>
</gene>
<dbReference type="AlphaFoldDB" id="A0AAU9UPT7"/>
<name>A0AAU9UPT7_EUPED</name>
<reference evidence="1" key="1">
    <citation type="submission" date="2022-03" db="EMBL/GenBank/DDBJ databases">
        <authorList>
            <person name="Tunstrom K."/>
        </authorList>
    </citation>
    <scope>NUCLEOTIDE SEQUENCE</scope>
</reference>
<dbReference type="Proteomes" id="UP001153954">
    <property type="component" value="Unassembled WGS sequence"/>
</dbReference>
<proteinExistence type="predicted"/>
<comment type="caution">
    <text evidence="1">The sequence shown here is derived from an EMBL/GenBank/DDBJ whole genome shotgun (WGS) entry which is preliminary data.</text>
</comment>
<sequence length="135" mass="15480">MVVLAQIEALIEFLESQPDLALGRCSRTLEGRSLAKRLWVECAQILNSVSDDCPNKTPDEWRSFYNEYKSKLVKKIKTQMREMSMTGGAAKAKPLTPLQERLYDILGRDIGETFGDRLNPLYLSDNEQYPKDKCF</sequence>
<evidence type="ECO:0000313" key="1">
    <source>
        <dbReference type="EMBL" id="CAH2101566.1"/>
    </source>
</evidence>